<keyword evidence="4" id="KW-1185">Reference proteome</keyword>
<proteinExistence type="predicted"/>
<dbReference type="OrthoDB" id="3025387at2759"/>
<evidence type="ECO:0000313" key="4">
    <source>
        <dbReference type="Proteomes" id="UP000298030"/>
    </source>
</evidence>
<protein>
    <submittedName>
        <fullName evidence="3">Uncharacterized protein</fullName>
    </submittedName>
</protein>
<feature type="chain" id="PRO_5039810160" evidence="1">
    <location>
        <begin position="23"/>
        <end position="79"/>
    </location>
</feature>
<evidence type="ECO:0000256" key="1">
    <source>
        <dbReference type="SAM" id="SignalP"/>
    </source>
</evidence>
<evidence type="ECO:0000313" key="3">
    <source>
        <dbReference type="EMBL" id="TEB22112.1"/>
    </source>
</evidence>
<gene>
    <name evidence="3" type="ORF">FA13DRAFT_1799223</name>
    <name evidence="2" type="ORF">FA13DRAFT_1805462</name>
</gene>
<feature type="signal peptide" evidence="1">
    <location>
        <begin position="1"/>
        <end position="22"/>
    </location>
</feature>
<evidence type="ECO:0000313" key="2">
    <source>
        <dbReference type="EMBL" id="TEB14493.1"/>
    </source>
</evidence>
<keyword evidence="1" id="KW-0732">Signal</keyword>
<dbReference type="EMBL" id="QPFP01000097">
    <property type="protein sequence ID" value="TEB22112.1"/>
    <property type="molecule type" value="Genomic_DNA"/>
</dbReference>
<sequence length="79" mass="8423">MQFKRALLFAAVALPTAFAAEAVKEGDVFTATRVIHTIIKESPYMVDRTTTVVWTAGPVISTTESATPIPETVETAPAS</sequence>
<organism evidence="3 4">
    <name type="scientific">Coprinellus micaceus</name>
    <name type="common">Glistening ink-cap mushroom</name>
    <name type="synonym">Coprinus micaceus</name>
    <dbReference type="NCBI Taxonomy" id="71717"/>
    <lineage>
        <taxon>Eukaryota</taxon>
        <taxon>Fungi</taxon>
        <taxon>Dikarya</taxon>
        <taxon>Basidiomycota</taxon>
        <taxon>Agaricomycotina</taxon>
        <taxon>Agaricomycetes</taxon>
        <taxon>Agaricomycetidae</taxon>
        <taxon>Agaricales</taxon>
        <taxon>Agaricineae</taxon>
        <taxon>Psathyrellaceae</taxon>
        <taxon>Coprinellus</taxon>
    </lineage>
</organism>
<reference evidence="3 4" key="1">
    <citation type="journal article" date="2019" name="Nat. Ecol. Evol.">
        <title>Megaphylogeny resolves global patterns of mushroom evolution.</title>
        <authorList>
            <person name="Varga T."/>
            <person name="Krizsan K."/>
            <person name="Foldi C."/>
            <person name="Dima B."/>
            <person name="Sanchez-Garcia M."/>
            <person name="Sanchez-Ramirez S."/>
            <person name="Szollosi G.J."/>
            <person name="Szarkandi J.G."/>
            <person name="Papp V."/>
            <person name="Albert L."/>
            <person name="Andreopoulos W."/>
            <person name="Angelini C."/>
            <person name="Antonin V."/>
            <person name="Barry K.W."/>
            <person name="Bougher N.L."/>
            <person name="Buchanan P."/>
            <person name="Buyck B."/>
            <person name="Bense V."/>
            <person name="Catcheside P."/>
            <person name="Chovatia M."/>
            <person name="Cooper J."/>
            <person name="Damon W."/>
            <person name="Desjardin D."/>
            <person name="Finy P."/>
            <person name="Geml J."/>
            <person name="Haridas S."/>
            <person name="Hughes K."/>
            <person name="Justo A."/>
            <person name="Karasinski D."/>
            <person name="Kautmanova I."/>
            <person name="Kiss B."/>
            <person name="Kocsube S."/>
            <person name="Kotiranta H."/>
            <person name="LaButti K.M."/>
            <person name="Lechner B.E."/>
            <person name="Liimatainen K."/>
            <person name="Lipzen A."/>
            <person name="Lukacs Z."/>
            <person name="Mihaltcheva S."/>
            <person name="Morgado L.N."/>
            <person name="Niskanen T."/>
            <person name="Noordeloos M.E."/>
            <person name="Ohm R.A."/>
            <person name="Ortiz-Santana B."/>
            <person name="Ovrebo C."/>
            <person name="Racz N."/>
            <person name="Riley R."/>
            <person name="Savchenko A."/>
            <person name="Shiryaev A."/>
            <person name="Soop K."/>
            <person name="Spirin V."/>
            <person name="Szebenyi C."/>
            <person name="Tomsovsky M."/>
            <person name="Tulloss R.E."/>
            <person name="Uehling J."/>
            <person name="Grigoriev I.V."/>
            <person name="Vagvolgyi C."/>
            <person name="Papp T."/>
            <person name="Martin F.M."/>
            <person name="Miettinen O."/>
            <person name="Hibbett D.S."/>
            <person name="Nagy L.G."/>
        </authorList>
    </citation>
    <scope>NUCLEOTIDE SEQUENCE [LARGE SCALE GENOMIC DNA]</scope>
    <source>
        <strain evidence="3 4">FP101781</strain>
    </source>
</reference>
<name>A0A4Y7SK24_COPMI</name>
<comment type="caution">
    <text evidence="3">The sequence shown here is derived from an EMBL/GenBank/DDBJ whole genome shotgun (WGS) entry which is preliminary data.</text>
</comment>
<dbReference type="AlphaFoldDB" id="A0A4Y7SK24"/>
<dbReference type="EMBL" id="QPFP01000388">
    <property type="protein sequence ID" value="TEB14493.1"/>
    <property type="molecule type" value="Genomic_DNA"/>
</dbReference>
<dbReference type="Proteomes" id="UP000298030">
    <property type="component" value="Unassembled WGS sequence"/>
</dbReference>
<accession>A0A4Y7SK24</accession>